<comment type="caution">
    <text evidence="1">The sequence shown here is derived from an EMBL/GenBank/DDBJ whole genome shotgun (WGS) entry which is preliminary data.</text>
</comment>
<evidence type="ECO:0000313" key="2">
    <source>
        <dbReference type="Proteomes" id="UP000254571"/>
    </source>
</evidence>
<protein>
    <submittedName>
        <fullName evidence="1">Uncharacterized protein</fullName>
    </submittedName>
</protein>
<dbReference type="Proteomes" id="UP000254571">
    <property type="component" value="Unassembled WGS sequence"/>
</dbReference>
<proteinExistence type="predicted"/>
<gene>
    <name evidence="1" type="ORF">NCTC9149_03808</name>
</gene>
<accession>A0A7H4P4L3</accession>
<organism evidence="1 2">
    <name type="scientific">Klebsiella grimontii</name>
    <dbReference type="NCBI Taxonomy" id="2058152"/>
    <lineage>
        <taxon>Bacteria</taxon>
        <taxon>Pseudomonadati</taxon>
        <taxon>Pseudomonadota</taxon>
        <taxon>Gammaproteobacteria</taxon>
        <taxon>Enterobacterales</taxon>
        <taxon>Enterobacteriaceae</taxon>
        <taxon>Klebsiella/Raoultella group</taxon>
        <taxon>Klebsiella</taxon>
    </lineage>
</organism>
<dbReference type="AlphaFoldDB" id="A0A7H4P4L3"/>
<reference evidence="1 2" key="1">
    <citation type="submission" date="2018-06" db="EMBL/GenBank/DDBJ databases">
        <authorList>
            <consortium name="Pathogen Informatics"/>
            <person name="Doyle S."/>
        </authorList>
    </citation>
    <scope>NUCLEOTIDE SEQUENCE [LARGE SCALE GENOMIC DNA]</scope>
    <source>
        <strain evidence="1 2">NCTC9149</strain>
    </source>
</reference>
<evidence type="ECO:0000313" key="1">
    <source>
        <dbReference type="EMBL" id="STW07378.1"/>
    </source>
</evidence>
<sequence>MLEPLAGFTDWIRDTWQDIEASPESLRWFRGQTGCCVHDPLVVVGYLMPRKRTVSKPKQDISEARMDK</sequence>
<dbReference type="EMBL" id="UGMX01000002">
    <property type="protein sequence ID" value="STW07378.1"/>
    <property type="molecule type" value="Genomic_DNA"/>
</dbReference>
<name>A0A7H4P4L3_9ENTR</name>